<organism evidence="1 2">
    <name type="scientific">Vitis vinifera</name>
    <name type="common">Grape</name>
    <dbReference type="NCBI Taxonomy" id="29760"/>
    <lineage>
        <taxon>Eukaryota</taxon>
        <taxon>Viridiplantae</taxon>
        <taxon>Streptophyta</taxon>
        <taxon>Embryophyta</taxon>
        <taxon>Tracheophyta</taxon>
        <taxon>Spermatophyta</taxon>
        <taxon>Magnoliopsida</taxon>
        <taxon>eudicotyledons</taxon>
        <taxon>Gunneridae</taxon>
        <taxon>Pentapetalae</taxon>
        <taxon>rosids</taxon>
        <taxon>Vitales</taxon>
        <taxon>Vitaceae</taxon>
        <taxon>Viteae</taxon>
        <taxon>Vitis</taxon>
    </lineage>
</organism>
<gene>
    <name evidence="1" type="ordered locus">VIT_09s0002g09180</name>
</gene>
<dbReference type="InParanoid" id="D7TZH3"/>
<dbReference type="Proteomes" id="UP000009183">
    <property type="component" value="Chromosome 9"/>
</dbReference>
<accession>D7TZH3</accession>
<evidence type="ECO:0000313" key="2">
    <source>
        <dbReference type="Proteomes" id="UP000009183"/>
    </source>
</evidence>
<dbReference type="EMBL" id="FN596494">
    <property type="protein sequence ID" value="CBI36487.3"/>
    <property type="molecule type" value="Genomic_DNA"/>
</dbReference>
<keyword evidence="2" id="KW-1185">Reference proteome</keyword>
<dbReference type="PaxDb" id="29760-VIT_09s0002g09180.t01"/>
<reference evidence="2" key="1">
    <citation type="journal article" date="2007" name="Nature">
        <title>The grapevine genome sequence suggests ancestral hexaploidization in major angiosperm phyla.</title>
        <authorList>
            <consortium name="The French-Italian Public Consortium for Grapevine Genome Characterization."/>
            <person name="Jaillon O."/>
            <person name="Aury J.-M."/>
            <person name="Noel B."/>
            <person name="Policriti A."/>
            <person name="Clepet C."/>
            <person name="Casagrande A."/>
            <person name="Choisne N."/>
            <person name="Aubourg S."/>
            <person name="Vitulo N."/>
            <person name="Jubin C."/>
            <person name="Vezzi A."/>
            <person name="Legeai F."/>
            <person name="Hugueney P."/>
            <person name="Dasilva C."/>
            <person name="Horner D."/>
            <person name="Mica E."/>
            <person name="Jublot D."/>
            <person name="Poulain J."/>
            <person name="Bruyere C."/>
            <person name="Billault A."/>
            <person name="Segurens B."/>
            <person name="Gouyvenoux M."/>
            <person name="Ugarte E."/>
            <person name="Cattonaro F."/>
            <person name="Anthouard V."/>
            <person name="Vico V."/>
            <person name="Del Fabbro C."/>
            <person name="Alaux M."/>
            <person name="Di Gaspero G."/>
            <person name="Dumas V."/>
            <person name="Felice N."/>
            <person name="Paillard S."/>
            <person name="Juman I."/>
            <person name="Moroldo M."/>
            <person name="Scalabrin S."/>
            <person name="Canaguier A."/>
            <person name="Le Clainche I."/>
            <person name="Malacrida G."/>
            <person name="Durand E."/>
            <person name="Pesole G."/>
            <person name="Laucou V."/>
            <person name="Chatelet P."/>
            <person name="Merdinoglu D."/>
            <person name="Delledonne M."/>
            <person name="Pezzotti M."/>
            <person name="Lecharny A."/>
            <person name="Scarpelli C."/>
            <person name="Artiguenave F."/>
            <person name="Pe M.E."/>
            <person name="Valle G."/>
            <person name="Morgante M."/>
            <person name="Caboche M."/>
            <person name="Adam-Blondon A.-F."/>
            <person name="Weissenbach J."/>
            <person name="Quetier F."/>
            <person name="Wincker P."/>
        </authorList>
    </citation>
    <scope>NUCLEOTIDE SEQUENCE [LARGE SCALE GENOMIC DNA]</scope>
    <source>
        <strain evidence="2">cv. Pinot noir / PN40024</strain>
    </source>
</reference>
<dbReference type="AlphaFoldDB" id="D7TZH3"/>
<dbReference type="HOGENOM" id="CLU_2745258_0_0_1"/>
<evidence type="ECO:0000313" key="1">
    <source>
        <dbReference type="EMBL" id="CBI36487.3"/>
    </source>
</evidence>
<sequence length="71" mass="8071">MIDKRKSITFGCKAHAEGRIIRRKPVGQYFQFIIILFSNGSCFWFSKGNSPVFVDNIATSFDNQVALAARR</sequence>
<protein>
    <submittedName>
        <fullName evidence="1">Uncharacterized protein</fullName>
    </submittedName>
</protein>
<name>D7TZH3_VITVI</name>
<proteinExistence type="predicted"/>